<keyword evidence="2" id="KW-0614">Plasmid</keyword>
<evidence type="ECO:0000313" key="2">
    <source>
        <dbReference type="EMBL" id="ANL87917.1"/>
    </source>
</evidence>
<keyword evidence="3" id="KW-1185">Reference proteome</keyword>
<proteinExistence type="predicted"/>
<accession>A0ABM6CI22</accession>
<evidence type="ECO:0000313" key="3">
    <source>
        <dbReference type="Proteomes" id="UP000078551"/>
    </source>
</evidence>
<protein>
    <submittedName>
        <fullName evidence="2">Uncharacterized protein</fullName>
    </submittedName>
</protein>
<dbReference type="Proteomes" id="UP000078551">
    <property type="component" value="Plasmid pRphaN671d"/>
</dbReference>
<geneLocation type="plasmid" evidence="2 3">
    <name>pRphaN671d</name>
</geneLocation>
<dbReference type="EMBL" id="CP013572">
    <property type="protein sequence ID" value="ANL87917.1"/>
    <property type="molecule type" value="Genomic_DNA"/>
</dbReference>
<organism evidence="2 3">
    <name type="scientific">Rhizobium phaseoli</name>
    <dbReference type="NCBI Taxonomy" id="396"/>
    <lineage>
        <taxon>Bacteria</taxon>
        <taxon>Pseudomonadati</taxon>
        <taxon>Pseudomonadota</taxon>
        <taxon>Alphaproteobacteria</taxon>
        <taxon>Hyphomicrobiales</taxon>
        <taxon>Rhizobiaceae</taxon>
        <taxon>Rhizobium/Agrobacterium group</taxon>
        <taxon>Rhizobium</taxon>
    </lineage>
</organism>
<evidence type="ECO:0000256" key="1">
    <source>
        <dbReference type="SAM" id="MobiDB-lite"/>
    </source>
</evidence>
<feature type="region of interest" description="Disordered" evidence="1">
    <location>
        <begin position="34"/>
        <end position="55"/>
    </location>
</feature>
<sequence length="110" mass="11841">MRLRNIYKKRDPVRTAEVAANMAVKAGLGSSDRAINPNIGENEATPTNPRPFKTPKIMPRLRAEICSCASARAIVWQLPIAYKVESTIAATNTFCAGSNARAAVNTIATP</sequence>
<name>A0ABM6CI22_9HYPH</name>
<reference evidence="2 3" key="1">
    <citation type="submission" date="2015-11" db="EMBL/GenBank/DDBJ databases">
        <title>The limits of bacterial species coexistence and the symbiotic plasmid transference in sympatric Rhizobium populations.</title>
        <authorList>
            <person name="Perez-Carrascal O.M."/>
            <person name="VanInsberghe D."/>
            <person name="Juarez S."/>
            <person name="Polz M.F."/>
            <person name="Vinuesa P."/>
            <person name="Gonzalez V."/>
        </authorList>
    </citation>
    <scope>NUCLEOTIDE SEQUENCE [LARGE SCALE GENOMIC DNA]</scope>
    <source>
        <strain evidence="2 3">N771</strain>
        <plasmid evidence="2 3">pRphaN671d</plasmid>
    </source>
</reference>
<gene>
    <name evidence="2" type="ORF">AMC81_PD00060</name>
</gene>